<feature type="compositionally biased region" description="Basic and acidic residues" evidence="1">
    <location>
        <begin position="280"/>
        <end position="289"/>
    </location>
</feature>
<feature type="compositionally biased region" description="Acidic residues" evidence="1">
    <location>
        <begin position="244"/>
        <end position="254"/>
    </location>
</feature>
<gene>
    <name evidence="3" type="ORF">CPB83DRAFT_107733</name>
</gene>
<evidence type="ECO:0000313" key="4">
    <source>
        <dbReference type="Proteomes" id="UP000807306"/>
    </source>
</evidence>
<organism evidence="3 4">
    <name type="scientific">Crepidotus variabilis</name>
    <dbReference type="NCBI Taxonomy" id="179855"/>
    <lineage>
        <taxon>Eukaryota</taxon>
        <taxon>Fungi</taxon>
        <taxon>Dikarya</taxon>
        <taxon>Basidiomycota</taxon>
        <taxon>Agaricomycotina</taxon>
        <taxon>Agaricomycetes</taxon>
        <taxon>Agaricomycetidae</taxon>
        <taxon>Agaricales</taxon>
        <taxon>Agaricineae</taxon>
        <taxon>Crepidotaceae</taxon>
        <taxon>Crepidotus</taxon>
    </lineage>
</organism>
<dbReference type="EMBL" id="MU157835">
    <property type="protein sequence ID" value="KAF9531497.1"/>
    <property type="molecule type" value="Genomic_DNA"/>
</dbReference>
<sequence length="289" mass="32190">MGFVPLSFKSKGVGRNRNFLFPGAESNPDLPTGPGEPGLLLGDRPELAKLTWSLLLPISGKTVRYNYFGEYLVVLAGYLSAGDFARLDSTVKDAWANRLMTAVRHKPYKRLRAQLILRKKFNGEAYTEKQVQAEMKCIKKGYTGGLTTQYACQALEQGLEYIKVYKLQCVSYSHHLAREYQEAAKTGFDPATRSSLPSKRKQSDGSSDKEDLRVAATQKKRKTTSAVVTTTRSVSKGKQRESPGEIDEDSDLNEIDVVFAISSAPSTPQSSARRSQRSRKPTEKLRGRR</sequence>
<feature type="region of interest" description="Disordered" evidence="1">
    <location>
        <begin position="185"/>
        <end position="289"/>
    </location>
</feature>
<keyword evidence="4" id="KW-1185">Reference proteome</keyword>
<proteinExistence type="predicted"/>
<evidence type="ECO:0000313" key="3">
    <source>
        <dbReference type="EMBL" id="KAF9531497.1"/>
    </source>
</evidence>
<protein>
    <recommendedName>
        <fullName evidence="2">DUF6697 domain-containing protein</fullName>
    </recommendedName>
</protein>
<feature type="compositionally biased region" description="Basic and acidic residues" evidence="1">
    <location>
        <begin position="201"/>
        <end position="213"/>
    </location>
</feature>
<feature type="compositionally biased region" description="Low complexity" evidence="1">
    <location>
        <begin position="224"/>
        <end position="236"/>
    </location>
</feature>
<evidence type="ECO:0000256" key="1">
    <source>
        <dbReference type="SAM" id="MobiDB-lite"/>
    </source>
</evidence>
<reference evidence="3" key="1">
    <citation type="submission" date="2020-11" db="EMBL/GenBank/DDBJ databases">
        <authorList>
            <consortium name="DOE Joint Genome Institute"/>
            <person name="Ahrendt S."/>
            <person name="Riley R."/>
            <person name="Andreopoulos W."/>
            <person name="Labutti K."/>
            <person name="Pangilinan J."/>
            <person name="Ruiz-Duenas F.J."/>
            <person name="Barrasa J.M."/>
            <person name="Sanchez-Garcia M."/>
            <person name="Camarero S."/>
            <person name="Miyauchi S."/>
            <person name="Serrano A."/>
            <person name="Linde D."/>
            <person name="Babiker R."/>
            <person name="Drula E."/>
            <person name="Ayuso-Fernandez I."/>
            <person name="Pacheco R."/>
            <person name="Padilla G."/>
            <person name="Ferreira P."/>
            <person name="Barriuso J."/>
            <person name="Kellner H."/>
            <person name="Castanera R."/>
            <person name="Alfaro M."/>
            <person name="Ramirez L."/>
            <person name="Pisabarro A.G."/>
            <person name="Kuo A."/>
            <person name="Tritt A."/>
            <person name="Lipzen A."/>
            <person name="He G."/>
            <person name="Yan M."/>
            <person name="Ng V."/>
            <person name="Cullen D."/>
            <person name="Martin F."/>
            <person name="Rosso M.-N."/>
            <person name="Henrissat B."/>
            <person name="Hibbett D."/>
            <person name="Martinez A.T."/>
            <person name="Grigoriev I.V."/>
        </authorList>
    </citation>
    <scope>NUCLEOTIDE SEQUENCE</scope>
    <source>
        <strain evidence="3">CBS 506.95</strain>
    </source>
</reference>
<dbReference type="AlphaFoldDB" id="A0A9P6JS26"/>
<comment type="caution">
    <text evidence="3">The sequence shown here is derived from an EMBL/GenBank/DDBJ whole genome shotgun (WGS) entry which is preliminary data.</text>
</comment>
<accession>A0A9P6JS26</accession>
<dbReference type="Proteomes" id="UP000807306">
    <property type="component" value="Unassembled WGS sequence"/>
</dbReference>
<evidence type="ECO:0000259" key="2">
    <source>
        <dbReference type="Pfam" id="PF20411"/>
    </source>
</evidence>
<dbReference type="Pfam" id="PF20411">
    <property type="entry name" value="DUF6697"/>
    <property type="match status" value="1"/>
</dbReference>
<feature type="compositionally biased region" description="Low complexity" evidence="1">
    <location>
        <begin position="262"/>
        <end position="273"/>
    </location>
</feature>
<dbReference type="InterPro" id="IPR046520">
    <property type="entry name" value="DUF6697"/>
</dbReference>
<name>A0A9P6JS26_9AGAR</name>
<feature type="domain" description="DUF6697" evidence="2">
    <location>
        <begin position="15"/>
        <end position="182"/>
    </location>
</feature>